<evidence type="ECO:0000313" key="7">
    <source>
        <dbReference type="EMBL" id="CAH3129554.1"/>
    </source>
</evidence>
<evidence type="ECO:0000256" key="3">
    <source>
        <dbReference type="ARBA" id="ARBA00022833"/>
    </source>
</evidence>
<gene>
    <name evidence="7" type="ORF">PMEA_00014025</name>
</gene>
<feature type="domain" description="MULE transposase" evidence="6">
    <location>
        <begin position="504"/>
        <end position="579"/>
    </location>
</feature>
<dbReference type="Proteomes" id="UP001159428">
    <property type="component" value="Unassembled WGS sequence"/>
</dbReference>
<dbReference type="Pfam" id="PF04500">
    <property type="entry name" value="FLYWCH"/>
    <property type="match status" value="1"/>
</dbReference>
<evidence type="ECO:0000256" key="2">
    <source>
        <dbReference type="ARBA" id="ARBA00022771"/>
    </source>
</evidence>
<dbReference type="PANTHER" id="PTHR20956">
    <property type="entry name" value="HEH2P"/>
    <property type="match status" value="1"/>
</dbReference>
<keyword evidence="2" id="KW-0863">Zinc-finger</keyword>
<dbReference type="PANTHER" id="PTHR20956:SF12">
    <property type="entry name" value="FLYWCH-TYPE DOMAIN-CONTAINING PROTEIN"/>
    <property type="match status" value="1"/>
</dbReference>
<evidence type="ECO:0000256" key="4">
    <source>
        <dbReference type="SAM" id="MobiDB-lite"/>
    </source>
</evidence>
<keyword evidence="3" id="KW-0862">Zinc</keyword>
<dbReference type="AlphaFoldDB" id="A0AAU9WXV9"/>
<organism evidence="7 8">
    <name type="scientific">Pocillopora meandrina</name>
    <dbReference type="NCBI Taxonomy" id="46732"/>
    <lineage>
        <taxon>Eukaryota</taxon>
        <taxon>Metazoa</taxon>
        <taxon>Cnidaria</taxon>
        <taxon>Anthozoa</taxon>
        <taxon>Hexacorallia</taxon>
        <taxon>Scleractinia</taxon>
        <taxon>Astrocoeniina</taxon>
        <taxon>Pocilloporidae</taxon>
        <taxon>Pocillopora</taxon>
    </lineage>
</organism>
<dbReference type="EMBL" id="CALNXJ010000024">
    <property type="protein sequence ID" value="CAH3129554.1"/>
    <property type="molecule type" value="Genomic_DNA"/>
</dbReference>
<evidence type="ECO:0000259" key="5">
    <source>
        <dbReference type="Pfam" id="PF04500"/>
    </source>
</evidence>
<sequence>MNTIVEVIPEGEITCFEYDLSTQLLSLVDPKTTEPFATSETPNYISDVARPISTESDTSTVPPTHQSGTAELITFKSEASTLPSTSGSNVHSAEAETVETCSSSELYVATIPLTDLSVLVEPQIKCSLLEEDPTTPTCVPLTFTLVEKATKRRGDRLIDSMGFSYNIRRKGANITRWQCTIRRKEFYCKAAVVERNGVFTFGNFSHNHEPPKPRAQTPSRKTKTKAVVEQCKPEPTSTDEENLQPATTLCQALPEPCGNIEHSNPNAAQLPPNDNQADLVESVIQTSPPTPTSPTNVPMTYHLVEEASLRRRNKLIDSKGFSYNVRRMKADKIHWQCSIRPKGNHCKATVLEQDGVYTFGKHPHNHGTYSGTLAAAQIVSTIKTKALEELSKPASVIVKEILQEALPVTSMCPALPKVDHIVRAVNRLRQKMRSEDVKDLNFSLKEDVIPPGFYQAEVKVKKRRHLIFATEQQLSQLAATKTWYIDRNDKIVKDPFHQLVSISAFVMSAESAKQVPLAFVLMSSKKKRDYKKILREIIHLLPGEWLHVQFVTADFDEALWGALRSVVPHVKLQGCPLHWTQLVWEKMQDLGLQALYIEDNGMHRYIRKLLALPLLPGKEISTQFQRLKLQATTETLQELIKYIEDTWITNIAYPIRDWSVYRQPIRTMNDIGSWPKLLSNESGRKGQVPFYTLVQSLHQVAQLSVQNMQLVSNKKLIRIQQHDCHHLQSQISQFWSEYRKRKITAAKLLKVCSKLYGPSQTES</sequence>
<dbReference type="InterPro" id="IPR018289">
    <property type="entry name" value="MULE_transposase_dom"/>
</dbReference>
<comment type="caution">
    <text evidence="7">The sequence shown here is derived from an EMBL/GenBank/DDBJ whole genome shotgun (WGS) entry which is preliminary data.</text>
</comment>
<dbReference type="GO" id="GO:0008270">
    <property type="term" value="F:zinc ion binding"/>
    <property type="evidence" value="ECO:0007669"/>
    <property type="project" value="UniProtKB-KW"/>
</dbReference>
<evidence type="ECO:0000259" key="6">
    <source>
        <dbReference type="Pfam" id="PF10551"/>
    </source>
</evidence>
<reference evidence="7 8" key="1">
    <citation type="submission" date="2022-05" db="EMBL/GenBank/DDBJ databases">
        <authorList>
            <consortium name="Genoscope - CEA"/>
            <person name="William W."/>
        </authorList>
    </citation>
    <scope>NUCLEOTIDE SEQUENCE [LARGE SCALE GENOMIC DNA]</scope>
</reference>
<evidence type="ECO:0000256" key="1">
    <source>
        <dbReference type="ARBA" id="ARBA00022723"/>
    </source>
</evidence>
<evidence type="ECO:0000313" key="8">
    <source>
        <dbReference type="Proteomes" id="UP001159428"/>
    </source>
</evidence>
<accession>A0AAU9WXV9</accession>
<proteinExistence type="predicted"/>
<feature type="domain" description="FLYWCH-type" evidence="5">
    <location>
        <begin position="311"/>
        <end position="366"/>
    </location>
</feature>
<dbReference type="Gene3D" id="2.20.25.240">
    <property type="match status" value="2"/>
</dbReference>
<dbReference type="Pfam" id="PF10551">
    <property type="entry name" value="MULE"/>
    <property type="match status" value="1"/>
</dbReference>
<dbReference type="InterPro" id="IPR007588">
    <property type="entry name" value="Znf_FLYWCH"/>
</dbReference>
<evidence type="ECO:0008006" key="9">
    <source>
        <dbReference type="Google" id="ProtNLM"/>
    </source>
</evidence>
<name>A0AAU9WXV9_9CNID</name>
<keyword evidence="1" id="KW-0479">Metal-binding</keyword>
<keyword evidence="8" id="KW-1185">Reference proteome</keyword>
<protein>
    <recommendedName>
        <fullName evidence="9">FLYWCH-type domain-containing protein</fullName>
    </recommendedName>
</protein>
<feature type="region of interest" description="Disordered" evidence="4">
    <location>
        <begin position="204"/>
        <end position="223"/>
    </location>
</feature>